<feature type="domain" description="DarT" evidence="9">
    <location>
        <begin position="365"/>
        <end position="551"/>
    </location>
</feature>
<comment type="similarity">
    <text evidence="6">Belongs to the DarT ADP-ribosyltransferase family.</text>
</comment>
<evidence type="ECO:0000256" key="4">
    <source>
        <dbReference type="ARBA" id="ARBA00022695"/>
    </source>
</evidence>
<protein>
    <submittedName>
        <fullName evidence="10">DUF4433 domain-containing protein</fullName>
    </submittedName>
</protein>
<dbReference type="InterPro" id="IPR029494">
    <property type="entry name" value="DarT"/>
</dbReference>
<feature type="active site" evidence="6">
    <location>
        <position position="506"/>
    </location>
</feature>
<feature type="transmembrane region" description="Helical" evidence="8">
    <location>
        <begin position="30"/>
        <end position="56"/>
    </location>
</feature>
<keyword evidence="3 6" id="KW-0808">Transferase</keyword>
<keyword evidence="11" id="KW-1185">Reference proteome</keyword>
<organism evidence="10 11">
    <name type="scientific">Novosphingobium decolorationis</name>
    <dbReference type="NCBI Taxonomy" id="2698673"/>
    <lineage>
        <taxon>Bacteria</taxon>
        <taxon>Pseudomonadati</taxon>
        <taxon>Pseudomonadota</taxon>
        <taxon>Alphaproteobacteria</taxon>
        <taxon>Sphingomonadales</taxon>
        <taxon>Sphingomonadaceae</taxon>
        <taxon>Novosphingobium</taxon>
    </lineage>
</organism>
<dbReference type="EMBL" id="CP054856">
    <property type="protein sequence ID" value="QVM84145.1"/>
    <property type="molecule type" value="Genomic_DNA"/>
</dbReference>
<evidence type="ECO:0000256" key="7">
    <source>
        <dbReference type="SAM" id="MobiDB-lite"/>
    </source>
</evidence>
<feature type="binding site" evidence="6">
    <location>
        <begin position="369"/>
        <end position="371"/>
    </location>
    <ligand>
        <name>NAD(+)</name>
        <dbReference type="ChEBI" id="CHEBI:57540"/>
    </ligand>
</feature>
<evidence type="ECO:0000313" key="10">
    <source>
        <dbReference type="EMBL" id="QVM84145.1"/>
    </source>
</evidence>
<name>A0ABX8E5C5_9SPHN</name>
<dbReference type="Proteomes" id="UP000677126">
    <property type="component" value="Chromosome"/>
</dbReference>
<keyword evidence="5 6" id="KW-0238">DNA-binding</keyword>
<evidence type="ECO:0000256" key="8">
    <source>
        <dbReference type="SAM" id="Phobius"/>
    </source>
</evidence>
<feature type="region of interest" description="Disordered" evidence="7">
    <location>
        <begin position="203"/>
        <end position="223"/>
    </location>
</feature>
<sequence>MFGSILGFQIAIFLSILAVRVLARGKLELLCIGWTIFTFVMVYASPLILLQLLVIWGSYGLLSGGGGSGHSSANSDNRPSASVPSAASTAPVLNRVEVQAGRSTKTAQPVTPPAPVEGFIDSLSTGAEHLQRKSEKLLDAVQFKVAIQERVSAVVGTTYPEQAVLNAALKQAAEQDRIDRTYDTPEKRARYDKKLAELTSALEQTKTAPPPRAHSAPPNFSFPPRHPDARVADGVEAGILQAKEKHERFLDDVCSQLRANANLAGHFWRKLDKLDEPAIARGFERYAKSRGGVDPSAVHAQLAFAQTEKKSASPDIVPAPASQHPFRGAIAAALAENRRLQVSPLSPFKQEAEQIRAICEMQGIASLYHFTRVENLPSIFQHGLLPVKALQANRIAFRWNDEHRIDGHEDAICVSVSHPNERLFYRWRMTNPAQRWVVLSLDPAILWKNEVAFCAHNAADSRISKQDRIKLGSATAFAGLFVNSDARPTRAEQGLAPCDPTDVQAEILVFENIPASAITGAVFSDAASLARWQSVVGNRNAIVHPDRTGLFGLRSVARKIRGN</sequence>
<reference evidence="10 11" key="1">
    <citation type="journal article" date="2021" name="Int. J. Syst. Evol. Microbiol.">
        <title>Novosphingobium decolorationis sp. nov., an aniline blue-decolourizing bacterium isolated from East Pacific sediment.</title>
        <authorList>
            <person name="Chen X."/>
            <person name="Dong B."/>
            <person name="Chen T."/>
            <person name="Ren N."/>
            <person name="Wang J."/>
            <person name="Xu Y."/>
            <person name="Yang J."/>
            <person name="Zhu S."/>
            <person name="Chen J."/>
        </authorList>
    </citation>
    <scope>NUCLEOTIDE SEQUENCE [LARGE SCALE GENOMIC DNA]</scope>
    <source>
        <strain evidence="10 11">502str22</strain>
    </source>
</reference>
<dbReference type="RefSeq" id="WP_213499483.1">
    <property type="nucleotide sequence ID" value="NZ_CP054856.1"/>
</dbReference>
<accession>A0ABX8E5C5</accession>
<keyword evidence="4 6" id="KW-0548">Nucleotidyltransferase</keyword>
<evidence type="ECO:0000256" key="5">
    <source>
        <dbReference type="ARBA" id="ARBA00023125"/>
    </source>
</evidence>
<evidence type="ECO:0000256" key="1">
    <source>
        <dbReference type="ARBA" id="ARBA00022649"/>
    </source>
</evidence>
<gene>
    <name evidence="10" type="ORF">HT578_11010</name>
</gene>
<dbReference type="PROSITE" id="PS52018">
    <property type="entry name" value="DART"/>
    <property type="match status" value="1"/>
</dbReference>
<feature type="binding site" evidence="6">
    <location>
        <position position="404"/>
    </location>
    <ligand>
        <name>NAD(+)</name>
        <dbReference type="ChEBI" id="CHEBI:57540"/>
    </ligand>
</feature>
<comment type="catalytic activity">
    <reaction evidence="6">
        <text>a thymidine in DNA + NAD(+) = an N-(ADP-alpha-D-ribosyl)-thymidine in DNA + nicotinamide + H(+)</text>
        <dbReference type="Rhea" id="RHEA:71651"/>
        <dbReference type="Rhea" id="RHEA-COMP:13556"/>
        <dbReference type="Rhea" id="RHEA-COMP:18051"/>
        <dbReference type="ChEBI" id="CHEBI:15378"/>
        <dbReference type="ChEBI" id="CHEBI:17154"/>
        <dbReference type="ChEBI" id="CHEBI:57540"/>
        <dbReference type="ChEBI" id="CHEBI:137386"/>
        <dbReference type="ChEBI" id="CHEBI:191199"/>
    </reaction>
</comment>
<feature type="transmembrane region" description="Helical" evidence="8">
    <location>
        <begin position="6"/>
        <end position="23"/>
    </location>
</feature>
<feature type="region of interest" description="Disordered" evidence="7">
    <location>
        <begin position="68"/>
        <end position="89"/>
    </location>
</feature>
<keyword evidence="8" id="KW-1133">Transmembrane helix</keyword>
<evidence type="ECO:0000313" key="11">
    <source>
        <dbReference type="Proteomes" id="UP000677126"/>
    </source>
</evidence>
<feature type="compositionally biased region" description="Low complexity" evidence="7">
    <location>
        <begin position="79"/>
        <end position="89"/>
    </location>
</feature>
<evidence type="ECO:0000256" key="6">
    <source>
        <dbReference type="PROSITE-ProRule" id="PRU01362"/>
    </source>
</evidence>
<proteinExistence type="inferred from homology"/>
<evidence type="ECO:0000259" key="9">
    <source>
        <dbReference type="PROSITE" id="PS52018"/>
    </source>
</evidence>
<keyword evidence="8" id="KW-0472">Membrane</keyword>
<keyword evidence="1 6" id="KW-1277">Toxin-antitoxin system</keyword>
<evidence type="ECO:0000256" key="2">
    <source>
        <dbReference type="ARBA" id="ARBA00022676"/>
    </source>
</evidence>
<dbReference type="Pfam" id="PF14487">
    <property type="entry name" value="DarT"/>
    <property type="match status" value="1"/>
</dbReference>
<evidence type="ECO:0000256" key="3">
    <source>
        <dbReference type="ARBA" id="ARBA00022679"/>
    </source>
</evidence>
<keyword evidence="2 6" id="KW-0328">Glycosyltransferase</keyword>
<comment type="caution">
    <text evidence="6">Lacks conserved residue(s) required for the propagation of feature annotation.</text>
</comment>
<feature type="active site" description="Proton acceptor" evidence="6">
    <location>
        <position position="404"/>
    </location>
</feature>
<keyword evidence="8" id="KW-0812">Transmembrane</keyword>